<reference evidence="5" key="1">
    <citation type="submission" date="2022-04" db="EMBL/GenBank/DDBJ databases">
        <authorList>
            <person name="Ren T."/>
        </authorList>
    </citation>
    <scope>NUCLEOTIDE SEQUENCE</scope>
    <source>
        <strain evidence="5">F63249</strain>
    </source>
</reference>
<sequence length="287" mass="33223">MIHTFKEFSTNAIFNIGNETDLKSFQTPKQADFYTFIWAQTEPIDIIIDSLPISLAPHSILALTPIQYLQYVDGQNAIVYQFNREFYCIKDHDQEVSCVGVLFFGNVNIPIIHLDESEQRKFNILHEVFIDELDTKDTIQAEMLRMLMARFIIKSTRLLKAKEGIVETAKSSKVSLLRSFNYLVEQHYKTEHSVSFYAAQLFKSPKTLSNNFAKFNQSPLQIIHERIVLETKRLLIYTDKTAKEIAYDVGFEDASHLSRLFKKYTSLSPSDFKKQLNTSSQEKLTSH</sequence>
<dbReference type="Proteomes" id="UP001203687">
    <property type="component" value="Unassembled WGS sequence"/>
</dbReference>
<dbReference type="PROSITE" id="PS01124">
    <property type="entry name" value="HTH_ARAC_FAMILY_2"/>
    <property type="match status" value="1"/>
</dbReference>
<keyword evidence="1" id="KW-0805">Transcription regulation</keyword>
<dbReference type="PANTHER" id="PTHR43280">
    <property type="entry name" value="ARAC-FAMILY TRANSCRIPTIONAL REGULATOR"/>
    <property type="match status" value="1"/>
</dbReference>
<evidence type="ECO:0000313" key="5">
    <source>
        <dbReference type="EMBL" id="MCK8479125.1"/>
    </source>
</evidence>
<evidence type="ECO:0000259" key="4">
    <source>
        <dbReference type="PROSITE" id="PS01124"/>
    </source>
</evidence>
<keyword evidence="6" id="KW-1185">Reference proteome</keyword>
<dbReference type="Gene3D" id="1.10.10.60">
    <property type="entry name" value="Homeodomain-like"/>
    <property type="match status" value="1"/>
</dbReference>
<feature type="domain" description="HTH araC/xylS-type" evidence="4">
    <location>
        <begin position="178"/>
        <end position="275"/>
    </location>
</feature>
<gene>
    <name evidence="5" type="ORF">MUY34_00760</name>
</gene>
<dbReference type="SUPFAM" id="SSF46689">
    <property type="entry name" value="Homeodomain-like"/>
    <property type="match status" value="1"/>
</dbReference>
<protein>
    <submittedName>
        <fullName evidence="5">Helix-turn-helix domain-containing protein</fullName>
    </submittedName>
</protein>
<name>A0ABT0H5P4_9FLAO</name>
<keyword evidence="3" id="KW-0804">Transcription</keyword>
<dbReference type="InterPro" id="IPR009057">
    <property type="entry name" value="Homeodomain-like_sf"/>
</dbReference>
<dbReference type="SMART" id="SM00342">
    <property type="entry name" value="HTH_ARAC"/>
    <property type="match status" value="1"/>
</dbReference>
<dbReference type="InterPro" id="IPR018060">
    <property type="entry name" value="HTH_AraC"/>
</dbReference>
<evidence type="ECO:0000256" key="1">
    <source>
        <dbReference type="ARBA" id="ARBA00023015"/>
    </source>
</evidence>
<dbReference type="PANTHER" id="PTHR43280:SF32">
    <property type="entry name" value="TRANSCRIPTIONAL REGULATORY PROTEIN"/>
    <property type="match status" value="1"/>
</dbReference>
<keyword evidence="2" id="KW-0238">DNA-binding</keyword>
<dbReference type="RefSeq" id="WP_248411544.1">
    <property type="nucleotide sequence ID" value="NZ_JALPQF010000001.1"/>
</dbReference>
<evidence type="ECO:0000313" key="6">
    <source>
        <dbReference type="Proteomes" id="UP001203687"/>
    </source>
</evidence>
<dbReference type="EMBL" id="JALPQF010000001">
    <property type="protein sequence ID" value="MCK8479125.1"/>
    <property type="molecule type" value="Genomic_DNA"/>
</dbReference>
<proteinExistence type="predicted"/>
<evidence type="ECO:0000256" key="2">
    <source>
        <dbReference type="ARBA" id="ARBA00023125"/>
    </source>
</evidence>
<comment type="caution">
    <text evidence="5">The sequence shown here is derived from an EMBL/GenBank/DDBJ whole genome shotgun (WGS) entry which is preliminary data.</text>
</comment>
<evidence type="ECO:0000256" key="3">
    <source>
        <dbReference type="ARBA" id="ARBA00023163"/>
    </source>
</evidence>
<dbReference type="Pfam" id="PF12833">
    <property type="entry name" value="HTH_18"/>
    <property type="match status" value="1"/>
</dbReference>
<organism evidence="5 6">
    <name type="scientific">Psychroserpens algicola</name>
    <dbReference type="NCBI Taxonomy" id="1719034"/>
    <lineage>
        <taxon>Bacteria</taxon>
        <taxon>Pseudomonadati</taxon>
        <taxon>Bacteroidota</taxon>
        <taxon>Flavobacteriia</taxon>
        <taxon>Flavobacteriales</taxon>
        <taxon>Flavobacteriaceae</taxon>
        <taxon>Psychroserpens</taxon>
    </lineage>
</organism>
<accession>A0ABT0H5P4</accession>